<keyword evidence="5 8" id="KW-1133">Transmembrane helix</keyword>
<dbReference type="InterPro" id="IPR013517">
    <property type="entry name" value="FG-GAP"/>
</dbReference>
<dbReference type="Gene3D" id="2.130.10.130">
    <property type="entry name" value="Integrin alpha, N-terminal"/>
    <property type="match status" value="1"/>
</dbReference>
<dbReference type="GeneID" id="28983537"/>
<evidence type="ECO:0000256" key="4">
    <source>
        <dbReference type="ARBA" id="ARBA00022729"/>
    </source>
</evidence>
<dbReference type="EMBL" id="KQ087199">
    <property type="protein sequence ID" value="KLT43001.1"/>
    <property type="molecule type" value="Genomic_DNA"/>
</dbReference>
<keyword evidence="7" id="KW-0325">Glycoprotein</keyword>
<evidence type="ECO:0000259" key="10">
    <source>
        <dbReference type="Pfam" id="PF23122"/>
    </source>
</evidence>
<dbReference type="OrthoDB" id="10022113at2759"/>
<dbReference type="Pfam" id="PF23122">
    <property type="entry name" value="C2_ITFG1"/>
    <property type="match status" value="1"/>
</dbReference>
<organism evidence="11 12">
    <name type="scientific">Cutaneotrichosporon oleaginosum</name>
    <dbReference type="NCBI Taxonomy" id="879819"/>
    <lineage>
        <taxon>Eukaryota</taxon>
        <taxon>Fungi</taxon>
        <taxon>Dikarya</taxon>
        <taxon>Basidiomycota</taxon>
        <taxon>Agaricomycotina</taxon>
        <taxon>Tremellomycetes</taxon>
        <taxon>Trichosporonales</taxon>
        <taxon>Trichosporonaceae</taxon>
        <taxon>Cutaneotrichosporon</taxon>
    </lineage>
</organism>
<dbReference type="PANTHER" id="PTHR13412:SF0">
    <property type="entry name" value="T-CELL IMMUNOMODULATORY PROTEIN"/>
    <property type="match status" value="1"/>
</dbReference>
<gene>
    <name evidence="11" type="ORF">CC85DRAFT_284969</name>
</gene>
<dbReference type="AlphaFoldDB" id="A0A0J0XPG0"/>
<dbReference type="RefSeq" id="XP_018279492.1">
    <property type="nucleotide sequence ID" value="XM_018422934.1"/>
</dbReference>
<evidence type="ECO:0000256" key="9">
    <source>
        <dbReference type="SAM" id="SignalP"/>
    </source>
</evidence>
<feature type="chain" id="PRO_5005245564" description="T-cell immunomodulatory protein TIP C2 domain-containing protein" evidence="9">
    <location>
        <begin position="20"/>
        <end position="683"/>
    </location>
</feature>
<keyword evidence="3 8" id="KW-0812">Transmembrane</keyword>
<evidence type="ECO:0000313" key="12">
    <source>
        <dbReference type="Proteomes" id="UP000053611"/>
    </source>
</evidence>
<dbReference type="PANTHER" id="PTHR13412">
    <property type="entry name" value="T-CELL IMMUNOMODULATORY PROTEIN HOMOLOG"/>
    <property type="match status" value="1"/>
</dbReference>
<evidence type="ECO:0000256" key="1">
    <source>
        <dbReference type="ARBA" id="ARBA00004479"/>
    </source>
</evidence>
<proteinExistence type="inferred from homology"/>
<dbReference type="Pfam" id="PF13517">
    <property type="entry name" value="FG-GAP_3"/>
    <property type="match status" value="2"/>
</dbReference>
<evidence type="ECO:0000256" key="3">
    <source>
        <dbReference type="ARBA" id="ARBA00022692"/>
    </source>
</evidence>
<comment type="similarity">
    <text evidence="2">Belongs to the TIP family.</text>
</comment>
<feature type="transmembrane region" description="Helical" evidence="8">
    <location>
        <begin position="637"/>
        <end position="659"/>
    </location>
</feature>
<evidence type="ECO:0000256" key="7">
    <source>
        <dbReference type="ARBA" id="ARBA00023180"/>
    </source>
</evidence>
<evidence type="ECO:0000256" key="5">
    <source>
        <dbReference type="ARBA" id="ARBA00022989"/>
    </source>
</evidence>
<reference evidence="11 12" key="1">
    <citation type="submission" date="2015-03" db="EMBL/GenBank/DDBJ databases">
        <title>Genomics and transcriptomics of the oil-accumulating basidiomycete yeast T. oleaginosus allow insights into substrate utilization and the diverse evolutionary trajectories of mating systems in fungi.</title>
        <authorList>
            <consortium name="DOE Joint Genome Institute"/>
            <person name="Kourist R."/>
            <person name="Kracht O."/>
            <person name="Bracharz F."/>
            <person name="Lipzen A."/>
            <person name="Nolan M."/>
            <person name="Ohm R."/>
            <person name="Grigoriev I."/>
            <person name="Sun S."/>
            <person name="Heitman J."/>
            <person name="Bruck T."/>
            <person name="Nowrousian M."/>
        </authorList>
    </citation>
    <scope>NUCLEOTIDE SEQUENCE [LARGE SCALE GENOMIC DNA]</scope>
    <source>
        <strain evidence="11 12">IBC0246</strain>
    </source>
</reference>
<evidence type="ECO:0000256" key="8">
    <source>
        <dbReference type="SAM" id="Phobius"/>
    </source>
</evidence>
<feature type="signal peptide" evidence="9">
    <location>
        <begin position="1"/>
        <end position="19"/>
    </location>
</feature>
<dbReference type="InterPro" id="IPR024881">
    <property type="entry name" value="Tip"/>
</dbReference>
<evidence type="ECO:0000256" key="6">
    <source>
        <dbReference type="ARBA" id="ARBA00023136"/>
    </source>
</evidence>
<keyword evidence="4 9" id="KW-0732">Signal</keyword>
<dbReference type="InterPro" id="IPR057089">
    <property type="entry name" value="C2_TIP"/>
</dbReference>
<dbReference type="InterPro" id="IPR028994">
    <property type="entry name" value="Integrin_alpha_N"/>
</dbReference>
<sequence length="683" mass="75295">MRAGTLALVLASLIPAVHGIWPFKQKRFTAEALYNAGRLGLPEDSGRVVAIGDVDGDQNSDLFVLSKDRKTIHVMVWKRDSFMYEERDKLVFEHEITNVTPADFNGDGRMDLLVMWGGNSGGGWWGNSGKMSTDMEIVMGHRDGLSKGERWKIPSAAIAQPMLFDDDHNLAPALLGLAETPDGPKMRAWRNTGSTLRLFTPMFSPPDQVCQIIHPPVGAHSSAFVDMDGDCAPDVVLHCGGARANHRSLQIWLNRGEQGYILSNSWPLPVGSRSITYADMNRNGAMDLIFSTCSKAKITTGLGDNCKIHVAYNKQARLCDTKSSQFAAGGRLICRGYEELCSADPHFDFQFWENSPDFPTVSIEKLFPGFKLMITVPGQSDIPLPLRPGDFDVDGFPDLLITISDGKKSLVKVLHNVPCGKGVPGCGEYSASYSRGFQVLGGKGWEALEEIEDAVGASWIDLDDDGSLDILVHRTGEQTGETVTFIQNNFYHDAFFLKGQVLNGACDRRQCVPADGGKPYSALGCSISGATFKFTSFDTRGNRHAQKVAQLPQTCYHSLLSPHTFMGLGRTNNYIENLKVGTSLKSDEDRVTSLDGVIPNSQVILNPPWARDPRSNESVLYRSTEWRTELFLHPGDWIPWVGAAVVGTVVTLGMVVVWLGEREKREDEKERRRALHAINFQAL</sequence>
<dbReference type="SUPFAM" id="SSF69318">
    <property type="entry name" value="Integrin alpha N-terminal domain"/>
    <property type="match status" value="1"/>
</dbReference>
<dbReference type="Proteomes" id="UP000053611">
    <property type="component" value="Unassembled WGS sequence"/>
</dbReference>
<protein>
    <recommendedName>
        <fullName evidence="10">T-cell immunomodulatory protein TIP C2 domain-containing protein</fullName>
    </recommendedName>
</protein>
<keyword evidence="12" id="KW-1185">Reference proteome</keyword>
<keyword evidence="6 8" id="KW-0472">Membrane</keyword>
<dbReference type="GO" id="GO:0005886">
    <property type="term" value="C:plasma membrane"/>
    <property type="evidence" value="ECO:0007669"/>
    <property type="project" value="TreeGrafter"/>
</dbReference>
<feature type="domain" description="T-cell immunomodulatory protein TIP C2" evidence="10">
    <location>
        <begin position="523"/>
        <end position="616"/>
    </location>
</feature>
<name>A0A0J0XPG0_9TREE</name>
<evidence type="ECO:0000313" key="11">
    <source>
        <dbReference type="EMBL" id="KLT43001.1"/>
    </source>
</evidence>
<evidence type="ECO:0000256" key="2">
    <source>
        <dbReference type="ARBA" id="ARBA00006496"/>
    </source>
</evidence>
<accession>A0A0J0XPG0</accession>
<comment type="subcellular location">
    <subcellularLocation>
        <location evidence="1">Membrane</location>
        <topology evidence="1">Single-pass type I membrane protein</topology>
    </subcellularLocation>
</comment>